<evidence type="ECO:0000256" key="1">
    <source>
        <dbReference type="ARBA" id="ARBA00009684"/>
    </source>
</evidence>
<sequence length="314" mass="31666">MEAPGKVNLFFAVGPVRADGYHDVASLYVATDVCEAVTATYDPDLTAGQIMCTVDVVPDSLVDQQQHCGSFDLAQVPVDAGNLAVRAAQAVIEGAGGLPGGVRLHIEKSVPVAGGMGGGSADAAAAIRATVELVSAVTGRETMVSDALEIARGLGADVPFAMTGGAAIGTGTGADLVPVAVGEPWSAVLIADDGALSTPAVFATLDELRAQGRLTTPEPDSLAVPEDLLDALAGQPVTLAQVFGCLRNDLQAPAVELAAHLGPRLQELRLAGAVPMVSGSGPTMIALTVDQDAATRLAQQLRDVGAHAVPTQLG</sequence>
<comment type="pathway">
    <text evidence="9">Isoprenoid biosynthesis; isopentenyl diphosphate biosynthesis via DXP pathway; isopentenyl diphosphate from 1-deoxy-D-xylulose 5-phosphate: step 3/6.</text>
</comment>
<dbReference type="GO" id="GO:0016114">
    <property type="term" value="P:terpenoid biosynthetic process"/>
    <property type="evidence" value="ECO:0007669"/>
    <property type="project" value="InterPro"/>
</dbReference>
<evidence type="ECO:0000256" key="2">
    <source>
        <dbReference type="ARBA" id="ARBA00012052"/>
    </source>
</evidence>
<feature type="binding site" evidence="9">
    <location>
        <begin position="111"/>
        <end position="121"/>
    </location>
    <ligand>
        <name>ATP</name>
        <dbReference type="ChEBI" id="CHEBI:30616"/>
    </ligand>
</feature>
<protein>
    <recommendedName>
        <fullName evidence="3 9">4-diphosphocytidyl-2-C-methyl-D-erythritol kinase</fullName>
        <shortName evidence="9">CMK</shortName>
        <ecNumber evidence="2 9">2.7.1.148</ecNumber>
    </recommendedName>
    <alternativeName>
        <fullName evidence="8 9">4-(cytidine-5'-diphospho)-2-C-methyl-D-erythritol kinase</fullName>
    </alternativeName>
</protein>
<gene>
    <name evidence="9" type="primary">ispE</name>
    <name evidence="12" type="ORF">GTW58_05700</name>
</gene>
<feature type="domain" description="GHMP kinase C-terminal" evidence="11">
    <location>
        <begin position="244"/>
        <end position="306"/>
    </location>
</feature>
<feature type="active site" evidence="9">
    <location>
        <position position="157"/>
    </location>
</feature>
<keyword evidence="6 9" id="KW-0418">Kinase</keyword>
<dbReference type="InterPro" id="IPR004424">
    <property type="entry name" value="IspE"/>
</dbReference>
<evidence type="ECO:0000256" key="4">
    <source>
        <dbReference type="ARBA" id="ARBA00022679"/>
    </source>
</evidence>
<dbReference type="Pfam" id="PF08544">
    <property type="entry name" value="GHMP_kinases_C"/>
    <property type="match status" value="1"/>
</dbReference>
<comment type="catalytic activity">
    <reaction evidence="9">
        <text>4-CDP-2-C-methyl-D-erythritol + ATP = 4-CDP-2-C-methyl-D-erythritol 2-phosphate + ADP + H(+)</text>
        <dbReference type="Rhea" id="RHEA:18437"/>
        <dbReference type="ChEBI" id="CHEBI:15378"/>
        <dbReference type="ChEBI" id="CHEBI:30616"/>
        <dbReference type="ChEBI" id="CHEBI:57823"/>
        <dbReference type="ChEBI" id="CHEBI:57919"/>
        <dbReference type="ChEBI" id="CHEBI:456216"/>
        <dbReference type="EC" id="2.7.1.148"/>
    </reaction>
</comment>
<dbReference type="UniPathway" id="UPA00056">
    <property type="reaction ID" value="UER00094"/>
</dbReference>
<feature type="active site" evidence="9">
    <location>
        <position position="6"/>
    </location>
</feature>
<evidence type="ECO:0000256" key="7">
    <source>
        <dbReference type="ARBA" id="ARBA00022840"/>
    </source>
</evidence>
<keyword evidence="4 9" id="KW-0808">Transferase</keyword>
<dbReference type="Pfam" id="PF00288">
    <property type="entry name" value="GHMP_kinases_N"/>
    <property type="match status" value="1"/>
</dbReference>
<evidence type="ECO:0000256" key="9">
    <source>
        <dbReference type="HAMAP-Rule" id="MF_00061"/>
    </source>
</evidence>
<dbReference type="InterPro" id="IPR006204">
    <property type="entry name" value="GHMP_kinase_N_dom"/>
</dbReference>
<comment type="function">
    <text evidence="9">Catalyzes the phosphorylation of the position 2 hydroxy group of 4-diphosphocytidyl-2C-methyl-D-erythritol.</text>
</comment>
<evidence type="ECO:0000256" key="5">
    <source>
        <dbReference type="ARBA" id="ARBA00022741"/>
    </source>
</evidence>
<dbReference type="Proteomes" id="UP000521379">
    <property type="component" value="Unassembled WGS sequence"/>
</dbReference>
<dbReference type="EMBL" id="JAAVUN010000008">
    <property type="protein sequence ID" value="NKE09441.1"/>
    <property type="molecule type" value="Genomic_DNA"/>
</dbReference>
<reference evidence="12 13" key="1">
    <citation type="submission" date="2020-02" db="EMBL/GenBank/DDBJ databases">
        <authorList>
            <person name="Sun Q."/>
        </authorList>
    </citation>
    <scope>NUCLEOTIDE SEQUENCE [LARGE SCALE GENOMIC DNA]</scope>
    <source>
        <strain evidence="12 13">YIM 13062</strain>
    </source>
</reference>
<evidence type="ECO:0000256" key="6">
    <source>
        <dbReference type="ARBA" id="ARBA00022777"/>
    </source>
</evidence>
<dbReference type="InterPro" id="IPR014721">
    <property type="entry name" value="Ribsml_uS5_D2-typ_fold_subgr"/>
</dbReference>
<dbReference type="InterPro" id="IPR036554">
    <property type="entry name" value="GHMP_kinase_C_sf"/>
</dbReference>
<dbReference type="Gene3D" id="3.30.70.890">
    <property type="entry name" value="GHMP kinase, C-terminal domain"/>
    <property type="match status" value="1"/>
</dbReference>
<dbReference type="PANTHER" id="PTHR43527:SF2">
    <property type="entry name" value="4-DIPHOSPHOCYTIDYL-2-C-METHYL-D-ERYTHRITOL KINASE, CHLOROPLASTIC"/>
    <property type="match status" value="1"/>
</dbReference>
<proteinExistence type="inferred from homology"/>
<name>A0A846U3V8_9MICC</name>
<accession>A0A846U3V8</accession>
<comment type="similarity">
    <text evidence="1 9">Belongs to the GHMP kinase family. IspE subfamily.</text>
</comment>
<keyword evidence="9" id="KW-0414">Isoprene biosynthesis</keyword>
<keyword evidence="5 9" id="KW-0547">Nucleotide-binding</keyword>
<organism evidence="12 13">
    <name type="scientific">Kocuria subflava</name>
    <dbReference type="NCBI Taxonomy" id="1736139"/>
    <lineage>
        <taxon>Bacteria</taxon>
        <taxon>Bacillati</taxon>
        <taxon>Actinomycetota</taxon>
        <taxon>Actinomycetes</taxon>
        <taxon>Micrococcales</taxon>
        <taxon>Micrococcaceae</taxon>
        <taxon>Kocuria</taxon>
    </lineage>
</organism>
<dbReference type="PANTHER" id="PTHR43527">
    <property type="entry name" value="4-DIPHOSPHOCYTIDYL-2-C-METHYL-D-ERYTHRITOL KINASE, CHLOROPLASTIC"/>
    <property type="match status" value="1"/>
</dbReference>
<dbReference type="EC" id="2.7.1.148" evidence="2 9"/>
<dbReference type="SUPFAM" id="SSF55060">
    <property type="entry name" value="GHMP Kinase, C-terminal domain"/>
    <property type="match status" value="1"/>
</dbReference>
<evidence type="ECO:0000256" key="3">
    <source>
        <dbReference type="ARBA" id="ARBA00017473"/>
    </source>
</evidence>
<dbReference type="GO" id="GO:0005524">
    <property type="term" value="F:ATP binding"/>
    <property type="evidence" value="ECO:0007669"/>
    <property type="project" value="UniProtKB-UniRule"/>
</dbReference>
<dbReference type="InterPro" id="IPR013750">
    <property type="entry name" value="GHMP_kinase_C_dom"/>
</dbReference>
<dbReference type="InterPro" id="IPR020568">
    <property type="entry name" value="Ribosomal_Su5_D2-typ_SF"/>
</dbReference>
<comment type="caution">
    <text evidence="12">The sequence shown here is derived from an EMBL/GenBank/DDBJ whole genome shotgun (WGS) entry which is preliminary data.</text>
</comment>
<feature type="domain" description="GHMP kinase N-terminal" evidence="10">
    <location>
        <begin position="82"/>
        <end position="165"/>
    </location>
</feature>
<dbReference type="GO" id="GO:0019288">
    <property type="term" value="P:isopentenyl diphosphate biosynthetic process, methylerythritol 4-phosphate pathway"/>
    <property type="evidence" value="ECO:0007669"/>
    <property type="project" value="UniProtKB-UniRule"/>
</dbReference>
<evidence type="ECO:0000313" key="13">
    <source>
        <dbReference type="Proteomes" id="UP000521379"/>
    </source>
</evidence>
<dbReference type="Gene3D" id="3.30.230.10">
    <property type="match status" value="1"/>
</dbReference>
<dbReference type="GO" id="GO:0050515">
    <property type="term" value="F:4-(cytidine 5'-diphospho)-2-C-methyl-D-erythritol kinase activity"/>
    <property type="evidence" value="ECO:0007669"/>
    <property type="project" value="UniProtKB-UniRule"/>
</dbReference>
<evidence type="ECO:0000313" key="12">
    <source>
        <dbReference type="EMBL" id="NKE09441.1"/>
    </source>
</evidence>
<dbReference type="HAMAP" id="MF_00061">
    <property type="entry name" value="IspE"/>
    <property type="match status" value="1"/>
</dbReference>
<evidence type="ECO:0000259" key="11">
    <source>
        <dbReference type="Pfam" id="PF08544"/>
    </source>
</evidence>
<evidence type="ECO:0000256" key="8">
    <source>
        <dbReference type="ARBA" id="ARBA00032554"/>
    </source>
</evidence>
<keyword evidence="7 9" id="KW-0067">ATP-binding</keyword>
<dbReference type="SUPFAM" id="SSF54211">
    <property type="entry name" value="Ribosomal protein S5 domain 2-like"/>
    <property type="match status" value="1"/>
</dbReference>
<dbReference type="AlphaFoldDB" id="A0A846U3V8"/>
<keyword evidence="13" id="KW-1185">Reference proteome</keyword>
<evidence type="ECO:0000259" key="10">
    <source>
        <dbReference type="Pfam" id="PF00288"/>
    </source>
</evidence>
<dbReference type="PIRSF" id="PIRSF010376">
    <property type="entry name" value="IspE"/>
    <property type="match status" value="1"/>
</dbReference>